<organism evidence="2 3">
    <name type="scientific">Tessaracoccus antarcticus</name>
    <dbReference type="NCBI Taxonomy" id="2479848"/>
    <lineage>
        <taxon>Bacteria</taxon>
        <taxon>Bacillati</taxon>
        <taxon>Actinomycetota</taxon>
        <taxon>Actinomycetes</taxon>
        <taxon>Propionibacteriales</taxon>
        <taxon>Propionibacteriaceae</taxon>
        <taxon>Tessaracoccus</taxon>
    </lineage>
</organism>
<dbReference type="RefSeq" id="WP_121902446.1">
    <property type="nucleotide sequence ID" value="NZ_REFW01000004.1"/>
</dbReference>
<keyword evidence="3" id="KW-1185">Reference proteome</keyword>
<sequence>MAEIRKHNPESGDGLGDLVRRALGETIRPTPPGQQATSETGDPHHGSTPPEDEPRADALPTWPSDGPTFTF</sequence>
<comment type="caution">
    <text evidence="2">The sequence shown here is derived from an EMBL/GenBank/DDBJ whole genome shotgun (WGS) entry which is preliminary data.</text>
</comment>
<protein>
    <submittedName>
        <fullName evidence="2">Uncharacterized protein</fullName>
    </submittedName>
</protein>
<feature type="compositionally biased region" description="Basic and acidic residues" evidence="1">
    <location>
        <begin position="1"/>
        <end position="10"/>
    </location>
</feature>
<feature type="region of interest" description="Disordered" evidence="1">
    <location>
        <begin position="1"/>
        <end position="71"/>
    </location>
</feature>
<dbReference type="OrthoDB" id="3734334at2"/>
<evidence type="ECO:0000313" key="2">
    <source>
        <dbReference type="EMBL" id="RMB58409.1"/>
    </source>
</evidence>
<proteinExistence type="predicted"/>
<evidence type="ECO:0000256" key="1">
    <source>
        <dbReference type="SAM" id="MobiDB-lite"/>
    </source>
</evidence>
<name>A0A3M0GBI4_9ACTN</name>
<accession>A0A3M0GBI4</accession>
<gene>
    <name evidence="2" type="ORF">EAX62_14565</name>
</gene>
<evidence type="ECO:0000313" key="3">
    <source>
        <dbReference type="Proteomes" id="UP000275256"/>
    </source>
</evidence>
<reference evidence="2 3" key="1">
    <citation type="submission" date="2018-10" db="EMBL/GenBank/DDBJ databases">
        <title>Tessaracoccus antarcticuss sp. nov., isolated from sediment.</title>
        <authorList>
            <person name="Zhou L.Y."/>
            <person name="Du Z.J."/>
        </authorList>
    </citation>
    <scope>NUCLEOTIDE SEQUENCE [LARGE SCALE GENOMIC DNA]</scope>
    <source>
        <strain evidence="2 3">JDX10</strain>
    </source>
</reference>
<dbReference type="Proteomes" id="UP000275256">
    <property type="component" value="Unassembled WGS sequence"/>
</dbReference>
<dbReference type="AlphaFoldDB" id="A0A3M0GBI4"/>
<dbReference type="EMBL" id="REFW01000004">
    <property type="protein sequence ID" value="RMB58409.1"/>
    <property type="molecule type" value="Genomic_DNA"/>
</dbReference>